<name>A0A6J5N625_9CAUD</name>
<organism evidence="1">
    <name type="scientific">uncultured Caudovirales phage</name>
    <dbReference type="NCBI Taxonomy" id="2100421"/>
    <lineage>
        <taxon>Viruses</taxon>
        <taxon>Duplodnaviria</taxon>
        <taxon>Heunggongvirae</taxon>
        <taxon>Uroviricota</taxon>
        <taxon>Caudoviricetes</taxon>
        <taxon>Peduoviridae</taxon>
        <taxon>Maltschvirus</taxon>
        <taxon>Maltschvirus maltsch</taxon>
    </lineage>
</organism>
<reference evidence="1" key="1">
    <citation type="submission" date="2020-04" db="EMBL/GenBank/DDBJ databases">
        <authorList>
            <person name="Chiriac C."/>
            <person name="Salcher M."/>
            <person name="Ghai R."/>
            <person name="Kavagutti S V."/>
        </authorList>
    </citation>
    <scope>NUCLEOTIDE SEQUENCE</scope>
</reference>
<sequence length="283" mass="32260">MGRIRSIKPEFWRDEKIATLDNKLAGFFFIGLWNVADDTGKFPLSSKALALEMPIFRSKDILTYIRNLSEVGLIQVSECSQWGLVVNWYHQKIDKPRPPKVKNESIQWFPVGHSSKGRDQSSTIRRKDRIGEEKIGSRIGLLHNNEAGENDRRIATISPSIKKLKENQESTIKANAFIAAYYDLFLFRYGVKPEFSGKDFGIAKRLSKTLSEEKAKDLLQAYFNMPDGMVNKAKHPLNLFELKMSEVVVFAGSGQFTTHKQAQMNDEMASNMILLQQVRNGEL</sequence>
<gene>
    <name evidence="1" type="ORF">UFOVP610_28</name>
</gene>
<proteinExistence type="predicted"/>
<accession>A0A6J5N625</accession>
<evidence type="ECO:0000313" key="1">
    <source>
        <dbReference type="EMBL" id="CAB4152786.1"/>
    </source>
</evidence>
<protein>
    <submittedName>
        <fullName evidence="1">Uncharacterized protein</fullName>
    </submittedName>
</protein>
<dbReference type="EMBL" id="LR796582">
    <property type="protein sequence ID" value="CAB4152786.1"/>
    <property type="molecule type" value="Genomic_DNA"/>
</dbReference>